<accession>A0AAW5WT18</accession>
<evidence type="ECO:0000256" key="8">
    <source>
        <dbReference type="ARBA" id="ARBA00023264"/>
    </source>
</evidence>
<evidence type="ECO:0000313" key="11">
    <source>
        <dbReference type="Proteomes" id="UP001212401"/>
    </source>
</evidence>
<dbReference type="GO" id="GO:0016301">
    <property type="term" value="F:kinase activity"/>
    <property type="evidence" value="ECO:0007669"/>
    <property type="project" value="UniProtKB-KW"/>
</dbReference>
<dbReference type="GO" id="GO:0008654">
    <property type="term" value="P:phospholipid biosynthetic process"/>
    <property type="evidence" value="ECO:0007669"/>
    <property type="project" value="UniProtKB-KW"/>
</dbReference>
<reference evidence="10" key="1">
    <citation type="submission" date="2022-01" db="EMBL/GenBank/DDBJ databases">
        <title>VMRC isolate genome collection.</title>
        <authorList>
            <person name="France M."/>
            <person name="Rutt L."/>
            <person name="Humphrys M."/>
            <person name="Ravel J."/>
        </authorList>
    </citation>
    <scope>NUCLEOTIDE SEQUENCE</scope>
    <source>
        <strain evidence="10">C0048A1</strain>
    </source>
</reference>
<organism evidence="10 11">
    <name type="scientific">Limosilactobacillus vaginalis</name>
    <dbReference type="NCBI Taxonomy" id="1633"/>
    <lineage>
        <taxon>Bacteria</taxon>
        <taxon>Bacillati</taxon>
        <taxon>Bacillota</taxon>
        <taxon>Bacilli</taxon>
        <taxon>Lactobacillales</taxon>
        <taxon>Lactobacillaceae</taxon>
        <taxon>Limosilactobacillus</taxon>
    </lineage>
</organism>
<evidence type="ECO:0000256" key="7">
    <source>
        <dbReference type="ARBA" id="ARBA00023209"/>
    </source>
</evidence>
<dbReference type="Gene3D" id="3.40.50.10330">
    <property type="entry name" value="Probable inorganic polyphosphate/atp-NAD kinase, domain 1"/>
    <property type="match status" value="1"/>
</dbReference>
<keyword evidence="4" id="KW-0547">Nucleotide-binding</keyword>
<dbReference type="InterPro" id="IPR016064">
    <property type="entry name" value="NAD/diacylglycerol_kinase_sf"/>
</dbReference>
<feature type="domain" description="DAGKc" evidence="9">
    <location>
        <begin position="1"/>
        <end position="133"/>
    </location>
</feature>
<keyword evidence="8" id="KW-1208">Phospholipid metabolism</keyword>
<comment type="similarity">
    <text evidence="2">Belongs to the diacylglycerol/lipid kinase family.</text>
</comment>
<keyword evidence="6" id="KW-0067">ATP-binding</keyword>
<dbReference type="RefSeq" id="WP_003716859.1">
    <property type="nucleotide sequence ID" value="NZ_CAJFIS010000009.1"/>
</dbReference>
<evidence type="ECO:0000313" key="10">
    <source>
        <dbReference type="EMBL" id="MCZ3667703.1"/>
    </source>
</evidence>
<dbReference type="InterPro" id="IPR050187">
    <property type="entry name" value="Lipid_Phosphate_FormReg"/>
</dbReference>
<dbReference type="InterPro" id="IPR017438">
    <property type="entry name" value="ATP-NAD_kinase_N"/>
</dbReference>
<keyword evidence="3" id="KW-0808">Transferase</keyword>
<dbReference type="InterPro" id="IPR001206">
    <property type="entry name" value="Diacylglycerol_kinase_cat_dom"/>
</dbReference>
<dbReference type="Proteomes" id="UP001212401">
    <property type="component" value="Unassembled WGS sequence"/>
</dbReference>
<proteinExistence type="inferred from homology"/>
<evidence type="ECO:0000256" key="5">
    <source>
        <dbReference type="ARBA" id="ARBA00022777"/>
    </source>
</evidence>
<evidence type="ECO:0000256" key="3">
    <source>
        <dbReference type="ARBA" id="ARBA00022679"/>
    </source>
</evidence>
<gene>
    <name evidence="10" type="ORF">L2724_05310</name>
</gene>
<evidence type="ECO:0000256" key="4">
    <source>
        <dbReference type="ARBA" id="ARBA00022741"/>
    </source>
</evidence>
<dbReference type="PANTHER" id="PTHR12358">
    <property type="entry name" value="SPHINGOSINE KINASE"/>
    <property type="match status" value="1"/>
</dbReference>
<dbReference type="EMBL" id="JAKHPH010000011">
    <property type="protein sequence ID" value="MCZ3667703.1"/>
    <property type="molecule type" value="Genomic_DNA"/>
</dbReference>
<evidence type="ECO:0000256" key="6">
    <source>
        <dbReference type="ARBA" id="ARBA00022840"/>
    </source>
</evidence>
<dbReference type="Gene3D" id="2.60.200.40">
    <property type="match status" value="1"/>
</dbReference>
<keyword evidence="7" id="KW-0443">Lipid metabolism</keyword>
<dbReference type="GO" id="GO:0005524">
    <property type="term" value="F:ATP binding"/>
    <property type="evidence" value="ECO:0007669"/>
    <property type="project" value="UniProtKB-KW"/>
</dbReference>
<dbReference type="PANTHER" id="PTHR12358:SF54">
    <property type="entry name" value="SPHINGOSINE KINASE RELATED PROTEIN"/>
    <property type="match status" value="1"/>
</dbReference>
<dbReference type="GeneID" id="75082073"/>
<protein>
    <submittedName>
        <fullName evidence="10">YegS/Rv2252/BmrU family lipid kinase</fullName>
    </submittedName>
</protein>
<dbReference type="NCBIfam" id="TIGR00147">
    <property type="entry name" value="YegS/Rv2252/BmrU family lipid kinase"/>
    <property type="match status" value="1"/>
</dbReference>
<comment type="caution">
    <text evidence="10">The sequence shown here is derived from an EMBL/GenBank/DDBJ whole genome shotgun (WGS) entry which is preliminary data.</text>
</comment>
<keyword evidence="7" id="KW-0444">Lipid biosynthesis</keyword>
<dbReference type="Pfam" id="PF00781">
    <property type="entry name" value="DAGK_cat"/>
    <property type="match status" value="1"/>
</dbReference>
<dbReference type="PROSITE" id="PS50146">
    <property type="entry name" value="DAGK"/>
    <property type="match status" value="1"/>
</dbReference>
<evidence type="ECO:0000256" key="2">
    <source>
        <dbReference type="ARBA" id="ARBA00005983"/>
    </source>
</evidence>
<evidence type="ECO:0000256" key="1">
    <source>
        <dbReference type="ARBA" id="ARBA00001946"/>
    </source>
</evidence>
<dbReference type="SUPFAM" id="SSF111331">
    <property type="entry name" value="NAD kinase/diacylglycerol kinase-like"/>
    <property type="match status" value="1"/>
</dbReference>
<comment type="cofactor">
    <cofactor evidence="1">
        <name>Mg(2+)</name>
        <dbReference type="ChEBI" id="CHEBI:18420"/>
    </cofactor>
</comment>
<name>A0AAW5WT18_9LACO</name>
<sequence>MHYEIILNPTAGNGKAQKTWNILQPVIEGQLDYSLHQTDYANHEAFFAKRIAKAYPHNSDTVVIVIGGDGTLHNVLNGLVKAGSTLPLSYIPAGTGNDFARGYGISLNPEKALQQIISTTKARTITIGHYTESIKNEEGYFLNNIGIGFDAAIVSRTNSSKTKKSLNKLRLGNLSYLSKAFGVIYDQQPFQLTLQEQGHHHIFANAFIVVATNHPYIGGGFQIDHSANVNDDAISMVVAERKNWLLTLWEVIQFGRGKLAESRFAHHFHAKALHYSTTSLEFGQIDGENMGNRFYDLNVDTSHYQFWQEPLN</sequence>
<dbReference type="Pfam" id="PF19279">
    <property type="entry name" value="YegS_C"/>
    <property type="match status" value="1"/>
</dbReference>
<dbReference type="AlphaFoldDB" id="A0AAW5WT18"/>
<dbReference type="InterPro" id="IPR005218">
    <property type="entry name" value="Diacylglycerol/lipid_kinase"/>
</dbReference>
<dbReference type="SMART" id="SM00046">
    <property type="entry name" value="DAGKc"/>
    <property type="match status" value="1"/>
</dbReference>
<keyword evidence="7" id="KW-0594">Phospholipid biosynthesis</keyword>
<dbReference type="InterPro" id="IPR045540">
    <property type="entry name" value="YegS/DAGK_C"/>
</dbReference>
<evidence type="ECO:0000259" key="9">
    <source>
        <dbReference type="PROSITE" id="PS50146"/>
    </source>
</evidence>
<keyword evidence="5 10" id="KW-0418">Kinase</keyword>